<organism evidence="2 3">
    <name type="scientific">Paspalum notatum var. saurae</name>
    <dbReference type="NCBI Taxonomy" id="547442"/>
    <lineage>
        <taxon>Eukaryota</taxon>
        <taxon>Viridiplantae</taxon>
        <taxon>Streptophyta</taxon>
        <taxon>Embryophyta</taxon>
        <taxon>Tracheophyta</taxon>
        <taxon>Spermatophyta</taxon>
        <taxon>Magnoliopsida</taxon>
        <taxon>Liliopsida</taxon>
        <taxon>Poales</taxon>
        <taxon>Poaceae</taxon>
        <taxon>PACMAD clade</taxon>
        <taxon>Panicoideae</taxon>
        <taxon>Andropogonodae</taxon>
        <taxon>Paspaleae</taxon>
        <taxon>Paspalinae</taxon>
        <taxon>Paspalum</taxon>
    </lineage>
</organism>
<dbReference type="Pfam" id="PF13960">
    <property type="entry name" value="DUF4218"/>
    <property type="match status" value="1"/>
</dbReference>
<dbReference type="InterPro" id="IPR004242">
    <property type="entry name" value="Transposase_21"/>
</dbReference>
<name>A0AAQ3U758_PASNO</name>
<feature type="domain" description="DUF4218" evidence="1">
    <location>
        <begin position="344"/>
        <end position="448"/>
    </location>
</feature>
<evidence type="ECO:0000313" key="3">
    <source>
        <dbReference type="Proteomes" id="UP001341281"/>
    </source>
</evidence>
<evidence type="ECO:0000259" key="1">
    <source>
        <dbReference type="Pfam" id="PF13960"/>
    </source>
</evidence>
<dbReference type="InterPro" id="IPR025452">
    <property type="entry name" value="DUF4218"/>
</dbReference>
<reference evidence="2 3" key="1">
    <citation type="submission" date="2024-02" db="EMBL/GenBank/DDBJ databases">
        <title>High-quality chromosome-scale genome assembly of Pensacola bahiagrass (Paspalum notatum Flugge var. saurae).</title>
        <authorList>
            <person name="Vega J.M."/>
            <person name="Podio M."/>
            <person name="Orjuela J."/>
            <person name="Siena L.A."/>
            <person name="Pessino S.C."/>
            <person name="Combes M.C."/>
            <person name="Mariac C."/>
            <person name="Albertini E."/>
            <person name="Pupilli F."/>
            <person name="Ortiz J.P.A."/>
            <person name="Leblanc O."/>
        </authorList>
    </citation>
    <scope>NUCLEOTIDE SEQUENCE [LARGE SCALE GENOMIC DNA]</scope>
    <source>
        <strain evidence="2">R1</strain>
        <tissue evidence="2">Leaf</tissue>
    </source>
</reference>
<protein>
    <recommendedName>
        <fullName evidence="1">DUF4218 domain-containing protein</fullName>
    </recommendedName>
</protein>
<proteinExistence type="predicted"/>
<dbReference type="PANTHER" id="PTHR10775:SF182">
    <property type="entry name" value="TRANSPOSON, EN_SPM-LIKE, TRANSPOSASE-ASSOCIATED DOMAIN PROTEIN-RELATED"/>
    <property type="match status" value="1"/>
</dbReference>
<gene>
    <name evidence="2" type="ORF">U9M48_031322</name>
</gene>
<dbReference type="Pfam" id="PF02992">
    <property type="entry name" value="Transposase_21"/>
    <property type="match status" value="1"/>
</dbReference>
<dbReference type="Proteomes" id="UP001341281">
    <property type="component" value="Chromosome 07"/>
</dbReference>
<evidence type="ECO:0000313" key="2">
    <source>
        <dbReference type="EMBL" id="WVZ84272.1"/>
    </source>
</evidence>
<dbReference type="PANTHER" id="PTHR10775">
    <property type="entry name" value="OS08G0208400 PROTEIN"/>
    <property type="match status" value="1"/>
</dbReference>
<dbReference type="AlphaFoldDB" id="A0AAQ3U758"/>
<sequence length="456" mass="52920">MMNVTYTTWPVILIPYNLLPWLCLKQPFWMMSMLILGPKSPGNNIDVYLEPLIDELKQLWTVGVEAWDAKAKTNFTLRAILLWTINDFPAYGMLSGWSTKGKFACPYCNKDTDYLWLKFGCKHCYLGHRRWLTANHKRRRNKTSFNNRAENRAAPVPLSGAQVQFGKMSNKRKQREEETRWHNWRKKSIFFELPYWENLLVRHNLDVMHIEKNICDSILGTLLDIEGKTKDNVKARLDMQHLGIRKDQHPLVQNGKYSLPPSKYSLGKEEKTYLCKLLEGVKMPDGYASNIKRCVNVKECKVSGLKTHDCHVIFQKLLPIAVRDILPDDIVIPLIELSRFFNAICSKELSVDDLDSMNNSIAVTLCRLEMVFPPAFFDIMMHLPVHLVEEAKLAGPVCYRWMYPIERYLRTLKGYVRNKSHPEGSIAEGYISEECMTFCSQFLDDVDESQWIGLIA</sequence>
<dbReference type="EMBL" id="CP144751">
    <property type="protein sequence ID" value="WVZ84272.1"/>
    <property type="molecule type" value="Genomic_DNA"/>
</dbReference>
<accession>A0AAQ3U758</accession>
<keyword evidence="3" id="KW-1185">Reference proteome</keyword>